<comment type="caution">
    <text evidence="2">The sequence shown here is derived from an EMBL/GenBank/DDBJ whole genome shotgun (WGS) entry which is preliminary data.</text>
</comment>
<protein>
    <recommendedName>
        <fullName evidence="4">Polymer-forming cytoskeletal protein</fullName>
    </recommendedName>
</protein>
<keyword evidence="3" id="KW-1185">Reference proteome</keyword>
<evidence type="ECO:0000313" key="2">
    <source>
        <dbReference type="EMBL" id="EGO64189.1"/>
    </source>
</evidence>
<evidence type="ECO:0000313" key="3">
    <source>
        <dbReference type="Proteomes" id="UP000003240"/>
    </source>
</evidence>
<dbReference type="Pfam" id="PF04519">
    <property type="entry name" value="Bactofilin"/>
    <property type="match status" value="1"/>
</dbReference>
<dbReference type="PANTHER" id="PTHR35024:SF4">
    <property type="entry name" value="POLYMER-FORMING CYTOSKELETAL PROTEIN"/>
    <property type="match status" value="1"/>
</dbReference>
<dbReference type="Proteomes" id="UP000003240">
    <property type="component" value="Unassembled WGS sequence"/>
</dbReference>
<dbReference type="PANTHER" id="PTHR35024">
    <property type="entry name" value="HYPOTHETICAL CYTOSOLIC PROTEIN"/>
    <property type="match status" value="1"/>
</dbReference>
<dbReference type="eggNOG" id="COG1664">
    <property type="taxonomic scope" value="Bacteria"/>
</dbReference>
<dbReference type="AlphaFoldDB" id="F7NIF9"/>
<evidence type="ECO:0000256" key="1">
    <source>
        <dbReference type="ARBA" id="ARBA00044755"/>
    </source>
</evidence>
<dbReference type="InterPro" id="IPR007607">
    <property type="entry name" value="BacA/B"/>
</dbReference>
<comment type="similarity">
    <text evidence="1">Belongs to the bactofilin family.</text>
</comment>
<dbReference type="EMBL" id="AFGF01000074">
    <property type="protein sequence ID" value="EGO64189.1"/>
    <property type="molecule type" value="Genomic_DNA"/>
</dbReference>
<accession>F7NIF9</accession>
<dbReference type="STRING" id="1009370.ALO_09309"/>
<dbReference type="OrthoDB" id="9802488at2"/>
<organism evidence="2 3">
    <name type="scientific">Acetonema longum DSM 6540</name>
    <dbReference type="NCBI Taxonomy" id="1009370"/>
    <lineage>
        <taxon>Bacteria</taxon>
        <taxon>Bacillati</taxon>
        <taxon>Bacillota</taxon>
        <taxon>Negativicutes</taxon>
        <taxon>Acetonemataceae</taxon>
        <taxon>Acetonema</taxon>
    </lineage>
</organism>
<reference evidence="2 3" key="1">
    <citation type="journal article" date="2011" name="EMBO J.">
        <title>Structural diversity of bacterial flagellar motors.</title>
        <authorList>
            <person name="Chen S."/>
            <person name="Beeby M."/>
            <person name="Murphy G.E."/>
            <person name="Leadbetter J.R."/>
            <person name="Hendrixson D.R."/>
            <person name="Briegel A."/>
            <person name="Li Z."/>
            <person name="Shi J."/>
            <person name="Tocheva E.I."/>
            <person name="Muller A."/>
            <person name="Dobro M.J."/>
            <person name="Jensen G.J."/>
        </authorList>
    </citation>
    <scope>NUCLEOTIDE SEQUENCE [LARGE SCALE GENOMIC DNA]</scope>
    <source>
        <strain evidence="2 3">DSM 6540</strain>
    </source>
</reference>
<sequence length="141" mass="14951">MFGSKKASGINGATVVNDQIETIIGKDTLFKGVITSNSGIRIDGQCEGEITTTSDVIIGQTGNAKVQVTARNVTVAGMITGNMDITEKLELTATAKVEGDIQVGVLIIGEGAIFKGNCQMRREDESRVKDMKFDQTPLVEG</sequence>
<name>F7NIF9_9FIRM</name>
<evidence type="ECO:0008006" key="4">
    <source>
        <dbReference type="Google" id="ProtNLM"/>
    </source>
</evidence>
<gene>
    <name evidence="2" type="ORF">ALO_09309</name>
</gene>
<dbReference type="RefSeq" id="WP_004094978.1">
    <property type="nucleotide sequence ID" value="NZ_AFGF01000074.1"/>
</dbReference>
<proteinExistence type="inferred from homology"/>